<comment type="similarity">
    <text evidence="2 13">Belongs to the cation transport ATPase (P-type) (TC 3.A.3) family. Type V subfamily.</text>
</comment>
<dbReference type="Gene3D" id="2.70.150.10">
    <property type="entry name" value="Calcium-transporting ATPase, cytoplasmic transduction domain A"/>
    <property type="match status" value="1"/>
</dbReference>
<dbReference type="EC" id="7.2.2.-" evidence="13"/>
<feature type="transmembrane region" description="Helical" evidence="13">
    <location>
        <begin position="58"/>
        <end position="77"/>
    </location>
</feature>
<gene>
    <name evidence="16" type="ORF">THRCLA_04542</name>
</gene>
<evidence type="ECO:0000256" key="4">
    <source>
        <dbReference type="ARBA" id="ARBA00022692"/>
    </source>
</evidence>
<dbReference type="GO" id="GO:0019829">
    <property type="term" value="F:ATPase-coupled monoatomic cation transmembrane transporter activity"/>
    <property type="evidence" value="ECO:0007669"/>
    <property type="project" value="UniProtKB-UniRule"/>
</dbReference>
<evidence type="ECO:0000259" key="15">
    <source>
        <dbReference type="Pfam" id="PF12409"/>
    </source>
</evidence>
<evidence type="ECO:0000256" key="10">
    <source>
        <dbReference type="ARBA" id="ARBA00022989"/>
    </source>
</evidence>
<comment type="caution">
    <text evidence="16">The sequence shown here is derived from an EMBL/GenBank/DDBJ whole genome shotgun (WGS) entry which is preliminary data.</text>
</comment>
<evidence type="ECO:0000256" key="3">
    <source>
        <dbReference type="ARBA" id="ARBA00022553"/>
    </source>
</evidence>
<keyword evidence="9 13" id="KW-1278">Translocase</keyword>
<dbReference type="InterPro" id="IPR059000">
    <property type="entry name" value="ATPase_P-type_domA"/>
</dbReference>
<proteinExistence type="inferred from homology"/>
<evidence type="ECO:0000256" key="6">
    <source>
        <dbReference type="ARBA" id="ARBA00022741"/>
    </source>
</evidence>
<dbReference type="GO" id="GO:0005524">
    <property type="term" value="F:ATP binding"/>
    <property type="evidence" value="ECO:0007669"/>
    <property type="project" value="UniProtKB-UniRule"/>
</dbReference>
<dbReference type="STRING" id="74557.A0A1V9ZYQ5"/>
<evidence type="ECO:0000256" key="12">
    <source>
        <dbReference type="ARBA" id="ARBA00049360"/>
    </source>
</evidence>
<dbReference type="Gene3D" id="3.40.50.1000">
    <property type="entry name" value="HAD superfamily/HAD-like"/>
    <property type="match status" value="1"/>
</dbReference>
<comment type="caution">
    <text evidence="13">Lacks conserved residue(s) required for the propagation of feature annotation.</text>
</comment>
<comment type="catalytic activity">
    <reaction evidence="12 13">
        <text>ATP + H2O = ADP + phosphate + H(+)</text>
        <dbReference type="Rhea" id="RHEA:13065"/>
        <dbReference type="ChEBI" id="CHEBI:15377"/>
        <dbReference type="ChEBI" id="CHEBI:15378"/>
        <dbReference type="ChEBI" id="CHEBI:30616"/>
        <dbReference type="ChEBI" id="CHEBI:43474"/>
        <dbReference type="ChEBI" id="CHEBI:456216"/>
    </reaction>
</comment>
<keyword evidence="5 13" id="KW-0479">Metal-binding</keyword>
<evidence type="ECO:0000259" key="14">
    <source>
        <dbReference type="Pfam" id="PF00122"/>
    </source>
</evidence>
<protein>
    <recommendedName>
        <fullName evidence="13">Cation-transporting ATPase</fullName>
        <ecNumber evidence="13">7.2.2.-</ecNumber>
    </recommendedName>
</protein>
<dbReference type="GO" id="GO:0016020">
    <property type="term" value="C:membrane"/>
    <property type="evidence" value="ECO:0007669"/>
    <property type="project" value="UniProtKB-SubCell"/>
</dbReference>
<name>A0A1V9ZYQ5_9STRA</name>
<dbReference type="Gene3D" id="3.40.1110.10">
    <property type="entry name" value="Calcium-transporting ATPase, cytoplasmic domain N"/>
    <property type="match status" value="1"/>
</dbReference>
<evidence type="ECO:0000256" key="8">
    <source>
        <dbReference type="ARBA" id="ARBA00022842"/>
    </source>
</evidence>
<dbReference type="SUPFAM" id="SSF56784">
    <property type="entry name" value="HAD-like"/>
    <property type="match status" value="1"/>
</dbReference>
<organism evidence="16 17">
    <name type="scientific">Thraustotheca clavata</name>
    <dbReference type="NCBI Taxonomy" id="74557"/>
    <lineage>
        <taxon>Eukaryota</taxon>
        <taxon>Sar</taxon>
        <taxon>Stramenopiles</taxon>
        <taxon>Oomycota</taxon>
        <taxon>Saprolegniomycetes</taxon>
        <taxon>Saprolegniales</taxon>
        <taxon>Achlyaceae</taxon>
        <taxon>Thraustotheca</taxon>
    </lineage>
</organism>
<dbReference type="InterPro" id="IPR023298">
    <property type="entry name" value="ATPase_P-typ_TM_dom_sf"/>
</dbReference>
<dbReference type="Pfam" id="PF12409">
    <property type="entry name" value="P5-ATPase"/>
    <property type="match status" value="1"/>
</dbReference>
<dbReference type="Proteomes" id="UP000243217">
    <property type="component" value="Unassembled WGS sequence"/>
</dbReference>
<dbReference type="FunFam" id="1.20.1110.10:FF:000023">
    <property type="entry name" value="Cation-transporting ATPase"/>
    <property type="match status" value="1"/>
</dbReference>
<feature type="domain" description="P-type ATPase A" evidence="14">
    <location>
        <begin position="254"/>
        <end position="367"/>
    </location>
</feature>
<feature type="domain" description="P5B-type ATPase N-terminal" evidence="15">
    <location>
        <begin position="46"/>
        <end position="109"/>
    </location>
</feature>
<reference evidence="16 17" key="1">
    <citation type="journal article" date="2014" name="Genome Biol. Evol.">
        <title>The secreted proteins of Achlya hypogyna and Thraustotheca clavata identify the ancestral oomycete secretome and reveal gene acquisitions by horizontal gene transfer.</title>
        <authorList>
            <person name="Misner I."/>
            <person name="Blouin N."/>
            <person name="Leonard G."/>
            <person name="Richards T.A."/>
            <person name="Lane C.E."/>
        </authorList>
    </citation>
    <scope>NUCLEOTIDE SEQUENCE [LARGE SCALE GENOMIC DNA]</scope>
    <source>
        <strain evidence="16 17">ATCC 34112</strain>
    </source>
</reference>
<dbReference type="PANTHER" id="PTHR45630:SF8">
    <property type="entry name" value="CATION-TRANSPORTING ATPASE"/>
    <property type="match status" value="1"/>
</dbReference>
<dbReference type="GO" id="GO:0046872">
    <property type="term" value="F:metal ion binding"/>
    <property type="evidence" value="ECO:0007669"/>
    <property type="project" value="UniProtKB-UniRule"/>
</dbReference>
<dbReference type="SUPFAM" id="SSF81660">
    <property type="entry name" value="Metal cation-transporting ATPase, ATP-binding domain N"/>
    <property type="match status" value="1"/>
</dbReference>
<keyword evidence="4 13" id="KW-0812">Transmembrane</keyword>
<evidence type="ECO:0000313" key="16">
    <source>
        <dbReference type="EMBL" id="OQS03152.1"/>
    </source>
</evidence>
<accession>A0A1V9ZYQ5</accession>
<dbReference type="SUPFAM" id="SSF81665">
    <property type="entry name" value="Calcium ATPase, transmembrane domain M"/>
    <property type="match status" value="1"/>
</dbReference>
<dbReference type="InterPro" id="IPR047819">
    <property type="entry name" value="P5A-ATPase_N"/>
</dbReference>
<dbReference type="InterPro" id="IPR023299">
    <property type="entry name" value="ATPase_P-typ_cyto_dom_N"/>
</dbReference>
<keyword evidence="7 13" id="KW-0067">ATP-binding</keyword>
<keyword evidence="6 13" id="KW-0547">Nucleotide-binding</keyword>
<keyword evidence="10 13" id="KW-1133">Transmembrane helix</keyword>
<dbReference type="InterPro" id="IPR006544">
    <property type="entry name" value="P-type_TPase_V"/>
</dbReference>
<dbReference type="GO" id="GO:0140358">
    <property type="term" value="F:P-type transmembrane transporter activity"/>
    <property type="evidence" value="ECO:0007669"/>
    <property type="project" value="InterPro"/>
</dbReference>
<evidence type="ECO:0000256" key="7">
    <source>
        <dbReference type="ARBA" id="ARBA00022840"/>
    </source>
</evidence>
<evidence type="ECO:0000313" key="17">
    <source>
        <dbReference type="Proteomes" id="UP000243217"/>
    </source>
</evidence>
<feature type="transmembrane region" description="Helical" evidence="13">
    <location>
        <begin position="414"/>
        <end position="440"/>
    </location>
</feature>
<dbReference type="Pfam" id="PF13246">
    <property type="entry name" value="Cation_ATPase"/>
    <property type="match status" value="1"/>
</dbReference>
<evidence type="ECO:0000256" key="11">
    <source>
        <dbReference type="ARBA" id="ARBA00023136"/>
    </source>
</evidence>
<keyword evidence="3" id="KW-0597">Phosphoprotein</keyword>
<feature type="transmembrane region" description="Helical" evidence="13">
    <location>
        <begin position="382"/>
        <end position="402"/>
    </location>
</feature>
<dbReference type="SUPFAM" id="SSF81653">
    <property type="entry name" value="Calcium ATPase, transduction domain A"/>
    <property type="match status" value="1"/>
</dbReference>
<dbReference type="InterPro" id="IPR018303">
    <property type="entry name" value="ATPase_P-typ_P_site"/>
</dbReference>
<dbReference type="InterPro" id="IPR008250">
    <property type="entry name" value="ATPase_P-typ_transduc_dom_A_sf"/>
</dbReference>
<dbReference type="EMBL" id="JNBS01000979">
    <property type="protein sequence ID" value="OQS03152.1"/>
    <property type="molecule type" value="Genomic_DNA"/>
</dbReference>
<keyword evidence="11 13" id="KW-0472">Membrane</keyword>
<keyword evidence="17" id="KW-1185">Reference proteome</keyword>
<dbReference type="OrthoDB" id="48943at2759"/>
<comment type="subcellular location">
    <subcellularLocation>
        <location evidence="1 13">Membrane</location>
        <topology evidence="1 13">Multi-pass membrane protein</topology>
    </subcellularLocation>
</comment>
<feature type="non-terminal residue" evidence="16">
    <location>
        <position position="742"/>
    </location>
</feature>
<dbReference type="PRINTS" id="PR00119">
    <property type="entry name" value="CATATPASE"/>
</dbReference>
<evidence type="ECO:0000256" key="2">
    <source>
        <dbReference type="ARBA" id="ARBA00006000"/>
    </source>
</evidence>
<dbReference type="Gene3D" id="1.20.1110.10">
    <property type="entry name" value="Calcium-transporting ATPase, transmembrane domain"/>
    <property type="match status" value="1"/>
</dbReference>
<dbReference type="AlphaFoldDB" id="A0A1V9ZYQ5"/>
<keyword evidence="8 13" id="KW-0460">Magnesium</keyword>
<dbReference type="PROSITE" id="PS00154">
    <property type="entry name" value="ATPASE_E1_E2"/>
    <property type="match status" value="1"/>
</dbReference>
<dbReference type="InterPro" id="IPR036412">
    <property type="entry name" value="HAD-like_sf"/>
</dbReference>
<evidence type="ECO:0000256" key="1">
    <source>
        <dbReference type="ARBA" id="ARBA00004141"/>
    </source>
</evidence>
<dbReference type="PANTHER" id="PTHR45630">
    <property type="entry name" value="CATION-TRANSPORTING ATPASE-RELATED"/>
    <property type="match status" value="1"/>
</dbReference>
<dbReference type="InterPro" id="IPR023214">
    <property type="entry name" value="HAD_sf"/>
</dbReference>
<feature type="transmembrane region" description="Helical" evidence="13">
    <location>
        <begin position="220"/>
        <end position="237"/>
    </location>
</feature>
<evidence type="ECO:0000256" key="5">
    <source>
        <dbReference type="ARBA" id="ARBA00022723"/>
    </source>
</evidence>
<dbReference type="Pfam" id="PF00122">
    <property type="entry name" value="E1-E2_ATPase"/>
    <property type="match status" value="1"/>
</dbReference>
<evidence type="ECO:0000256" key="9">
    <source>
        <dbReference type="ARBA" id="ARBA00022967"/>
    </source>
</evidence>
<evidence type="ECO:0000256" key="13">
    <source>
        <dbReference type="RuleBase" id="RU362082"/>
    </source>
</evidence>
<sequence length="742" mass="83042">MHPLEAEDTTALLHKTTMDMEENGQLQVRDGSFVRLKYLPSEYKSICHYRPSFFRSGLYYLLSIASLGIVPIIAHWLPWVYARLKLIPASTSSDFQGTDYVLLEEMNSHGWELVRLHVERNGIVYFEYRKNRYLYDKELREFHRLSASIADMTLKEAQLRLNQGYDDGMVTILGDVFGLNVIDLGVLPVHVVLLHKIFHPFYIFQVVSVGLWIIEQYYTYALLILAMSIVSVAYEVASQVVNMNKLQAIVQNDSVVQVVRDNEVVAIPVGSVVVGDIVLINTGLLAADIVLLQGDCTVDESSLTGEAIPVQKECLTDESICVNANLGLKKKEVALYSGSTVLRHSSNARGMVLSIGFSTSKGELFRSIVCPKPMQFKVEQDTYRFLAGLTIVAVIAGIKNAINAAQHGVVWWRIIVSSLDLVTIAVPPALPLILTVGVGFSMTRLQEKRVFCIDSPRINLAGHLDCFCFDKTGTLTSDHMVFNGVDSLQSCSNYHESINSIQSLESSSSLLRQGVGLCHTITLHDNELIGSPLECEMLQHSGYQLVSSTEIKCVSTDTTFTRIQRYAFDPAIQRSSVLIHNNNTNAQLVFAKGSPEAIAKVCNNTSLPNNFHSKVQQYSRDGYYCMALACKTFEKSDGENTVLRQEMESDLSFLGLLLFENPIKRESFMVIDILQRANIDVRMITGDNIFTAIHVSRKLRFFNGPIHFIDALQDDEVMIADLDQTNTEPFCIDKLLPMHDYA</sequence>